<dbReference type="eggNOG" id="COG2137">
    <property type="taxonomic scope" value="Bacteria"/>
</dbReference>
<dbReference type="InterPro" id="IPR053924">
    <property type="entry name" value="RecX_HTH_2nd"/>
</dbReference>
<comment type="similarity">
    <text evidence="2">Belongs to the RecX family.</text>
</comment>
<dbReference type="EMBL" id="BBJU01000007">
    <property type="protein sequence ID" value="GAK69711.1"/>
    <property type="molecule type" value="Genomic_DNA"/>
</dbReference>
<protein>
    <recommendedName>
        <fullName evidence="3">Regulatory protein RecX</fullName>
    </recommendedName>
</protein>
<keyword evidence="4" id="KW-0963">Cytoplasm</keyword>
<dbReference type="InterPro" id="IPR036388">
    <property type="entry name" value="WH-like_DNA-bd_sf"/>
</dbReference>
<feature type="domain" description="RecX second three-helical" evidence="5">
    <location>
        <begin position="82"/>
        <end position="122"/>
    </location>
</feature>
<evidence type="ECO:0000256" key="1">
    <source>
        <dbReference type="ARBA" id="ARBA00004496"/>
    </source>
</evidence>
<gene>
    <name evidence="6" type="ORF">RRU01S_07_02360</name>
</gene>
<sequence>MRQGLMSLTDETEAPVAPTARMLTWVRNSTIYRLQRQMLTERQLFDAIKRKAKQKFEDITPEQIDALGHAAVKFGYDLRALDDVAYAESATRSAIRSGRSRRAIAQRLSIKGVSKEIVEKALDETDDLYSAVIMARKRRFGPFRRDEADEKRMQKEISAFARNGYSFEIAGRVYRMSLDEAEEILADSPL</sequence>
<evidence type="ECO:0000256" key="2">
    <source>
        <dbReference type="ARBA" id="ARBA00009695"/>
    </source>
</evidence>
<dbReference type="Gene3D" id="1.10.10.10">
    <property type="entry name" value="Winged helix-like DNA-binding domain superfamily/Winged helix DNA-binding domain"/>
    <property type="match status" value="1"/>
</dbReference>
<accession>A0A081CSR5</accession>
<comment type="caution">
    <text evidence="6">The sequence shown here is derived from an EMBL/GenBank/DDBJ whole genome shotgun (WGS) entry which is preliminary data.</text>
</comment>
<dbReference type="Proteomes" id="UP000028701">
    <property type="component" value="Unassembled WGS sequence"/>
</dbReference>
<reference evidence="6 7" key="1">
    <citation type="submission" date="2014-08" db="EMBL/GenBank/DDBJ databases">
        <title>Whole genome shotgun sequence of Rhizobium rubi NBRC 13261.</title>
        <authorList>
            <person name="Katano-Makiyama Y."/>
            <person name="Hosoyama A."/>
            <person name="Hashimoto M."/>
            <person name="Hosoyama Y."/>
            <person name="Noguchi M."/>
            <person name="Tsuchikane K."/>
            <person name="Uohara A."/>
            <person name="Ohji S."/>
            <person name="Ichikawa N."/>
            <person name="Kimura A."/>
            <person name="Yamazoe A."/>
            <person name="Fujita N."/>
        </authorList>
    </citation>
    <scope>NUCLEOTIDE SEQUENCE [LARGE SCALE GENOMIC DNA]</scope>
    <source>
        <strain evidence="6 7">NBRC 13261</strain>
    </source>
</reference>
<evidence type="ECO:0000259" key="5">
    <source>
        <dbReference type="Pfam" id="PF02631"/>
    </source>
</evidence>
<dbReference type="AlphaFoldDB" id="A0A081CSR5"/>
<dbReference type="NCBIfam" id="NF001060">
    <property type="entry name" value="PRK00117.4-4"/>
    <property type="match status" value="1"/>
</dbReference>
<evidence type="ECO:0000313" key="7">
    <source>
        <dbReference type="Proteomes" id="UP000028701"/>
    </source>
</evidence>
<organism evidence="6 7">
    <name type="scientific">Agrobacterium rubi TR3 = NBRC 13261</name>
    <dbReference type="NCBI Taxonomy" id="1368415"/>
    <lineage>
        <taxon>Bacteria</taxon>
        <taxon>Pseudomonadati</taxon>
        <taxon>Pseudomonadota</taxon>
        <taxon>Alphaproteobacteria</taxon>
        <taxon>Hyphomicrobiales</taxon>
        <taxon>Rhizobiaceae</taxon>
        <taxon>Rhizobium/Agrobacterium group</taxon>
        <taxon>Agrobacterium</taxon>
    </lineage>
</organism>
<dbReference type="GO" id="GO:0005737">
    <property type="term" value="C:cytoplasm"/>
    <property type="evidence" value="ECO:0007669"/>
    <property type="project" value="UniProtKB-SubCell"/>
</dbReference>
<name>A0A081CSR5_9HYPH</name>
<dbReference type="Pfam" id="PF02631">
    <property type="entry name" value="RecX_HTH2"/>
    <property type="match status" value="1"/>
</dbReference>
<proteinExistence type="inferred from homology"/>
<evidence type="ECO:0000256" key="4">
    <source>
        <dbReference type="ARBA" id="ARBA00022490"/>
    </source>
</evidence>
<comment type="subcellular location">
    <subcellularLocation>
        <location evidence="1">Cytoplasm</location>
    </subcellularLocation>
</comment>
<evidence type="ECO:0000256" key="3">
    <source>
        <dbReference type="ARBA" id="ARBA00018111"/>
    </source>
</evidence>
<evidence type="ECO:0000313" key="6">
    <source>
        <dbReference type="EMBL" id="GAK69711.1"/>
    </source>
</evidence>